<proteinExistence type="predicted"/>
<dbReference type="PANTHER" id="PTHR45339:SF1">
    <property type="entry name" value="HYBRID SIGNAL TRANSDUCTION HISTIDINE KINASE J"/>
    <property type="match status" value="1"/>
</dbReference>
<keyword evidence="8" id="KW-0067">ATP-binding</keyword>
<feature type="domain" description="HAMP" evidence="13">
    <location>
        <begin position="491"/>
        <end position="543"/>
    </location>
</feature>
<dbReference type="FunFam" id="1.20.120.1530:FF:000002">
    <property type="entry name" value="Two-component osmosensing histidine kinase"/>
    <property type="match status" value="1"/>
</dbReference>
<dbReference type="Pfam" id="PF02518">
    <property type="entry name" value="HATPase_c"/>
    <property type="match status" value="1"/>
</dbReference>
<dbReference type="PROSITE" id="PS50110">
    <property type="entry name" value="RESPONSE_REGULATORY"/>
    <property type="match status" value="1"/>
</dbReference>
<dbReference type="PROSITE" id="PS50885">
    <property type="entry name" value="HAMP"/>
    <property type="match status" value="6"/>
</dbReference>
<dbReference type="HOGENOM" id="CLU_000445_3_0_1"/>
<dbReference type="InterPro" id="IPR004358">
    <property type="entry name" value="Sig_transdc_His_kin-like_C"/>
</dbReference>
<reference evidence="14 15" key="1">
    <citation type="journal article" date="2013" name="Nat. Commun.">
        <title>The evolution and pathogenic mechanisms of the rice sheath blight pathogen.</title>
        <authorList>
            <person name="Zheng A."/>
            <person name="Lin R."/>
            <person name="Xu L."/>
            <person name="Qin P."/>
            <person name="Tang C."/>
            <person name="Ai P."/>
            <person name="Zhang D."/>
            <person name="Liu Y."/>
            <person name="Sun Z."/>
            <person name="Feng H."/>
            <person name="Wang Y."/>
            <person name="Chen Y."/>
            <person name="Liang X."/>
            <person name="Fu R."/>
            <person name="Li Q."/>
            <person name="Zhang J."/>
            <person name="Yu X."/>
            <person name="Xie Z."/>
            <person name="Ding L."/>
            <person name="Guan P."/>
            <person name="Tang J."/>
            <person name="Liang Y."/>
            <person name="Wang S."/>
            <person name="Deng Q."/>
            <person name="Li S."/>
            <person name="Zhu J."/>
            <person name="Wang L."/>
            <person name="Liu H."/>
            <person name="Li P."/>
        </authorList>
    </citation>
    <scope>NUCLEOTIDE SEQUENCE [LARGE SCALE GENOMIC DNA]</scope>
    <source>
        <strain evidence="15">AG-1 IA</strain>
    </source>
</reference>
<evidence type="ECO:0000313" key="14">
    <source>
        <dbReference type="EMBL" id="ELU41304.1"/>
    </source>
</evidence>
<dbReference type="Gene3D" id="3.30.565.10">
    <property type="entry name" value="Histidine kinase-like ATPase, C-terminal domain"/>
    <property type="match status" value="1"/>
</dbReference>
<dbReference type="GO" id="GO:0016020">
    <property type="term" value="C:membrane"/>
    <property type="evidence" value="ECO:0007669"/>
    <property type="project" value="InterPro"/>
</dbReference>
<evidence type="ECO:0000256" key="8">
    <source>
        <dbReference type="ARBA" id="ARBA00022840"/>
    </source>
</evidence>
<dbReference type="FunFam" id="1.10.287.130:FF:000002">
    <property type="entry name" value="Two-component osmosensing histidine kinase"/>
    <property type="match status" value="1"/>
</dbReference>
<feature type="domain" description="HAMP" evidence="13">
    <location>
        <begin position="682"/>
        <end position="725"/>
    </location>
</feature>
<dbReference type="EC" id="2.7.13.3" evidence="2"/>
<feature type="domain" description="HAMP" evidence="13">
    <location>
        <begin position="90"/>
        <end position="143"/>
    </location>
</feature>
<dbReference type="InterPro" id="IPR003660">
    <property type="entry name" value="HAMP_dom"/>
</dbReference>
<dbReference type="CDD" id="cd06225">
    <property type="entry name" value="HAMP"/>
    <property type="match status" value="3"/>
</dbReference>
<dbReference type="InterPro" id="IPR003661">
    <property type="entry name" value="HisK_dim/P_dom"/>
</dbReference>
<dbReference type="GO" id="GO:0005524">
    <property type="term" value="F:ATP binding"/>
    <property type="evidence" value="ECO:0007669"/>
    <property type="project" value="UniProtKB-KW"/>
</dbReference>
<dbReference type="Proteomes" id="UP000011668">
    <property type="component" value="Unassembled WGS sequence"/>
</dbReference>
<keyword evidence="5" id="KW-0677">Repeat</keyword>
<dbReference type="PANTHER" id="PTHR45339">
    <property type="entry name" value="HYBRID SIGNAL TRANSDUCTION HISTIDINE KINASE J"/>
    <property type="match status" value="1"/>
</dbReference>
<dbReference type="InterPro" id="IPR011006">
    <property type="entry name" value="CheY-like_superfamily"/>
</dbReference>
<evidence type="ECO:0000256" key="4">
    <source>
        <dbReference type="ARBA" id="ARBA00022679"/>
    </source>
</evidence>
<name>L8WY90_THACA</name>
<feature type="modified residue" description="4-aspartylphosphate" evidence="10">
    <location>
        <position position="1254"/>
    </location>
</feature>
<evidence type="ECO:0000256" key="2">
    <source>
        <dbReference type="ARBA" id="ARBA00012438"/>
    </source>
</evidence>
<dbReference type="SUPFAM" id="SSF55874">
    <property type="entry name" value="ATPase domain of HSP90 chaperone/DNA topoisomerase II/histidine kinase"/>
    <property type="match status" value="1"/>
</dbReference>
<dbReference type="CDD" id="cd16922">
    <property type="entry name" value="HATPase_EvgS-ArcB-TorS-like"/>
    <property type="match status" value="1"/>
</dbReference>
<dbReference type="GO" id="GO:0071474">
    <property type="term" value="P:cellular hyperosmotic response"/>
    <property type="evidence" value="ECO:0007669"/>
    <property type="project" value="TreeGrafter"/>
</dbReference>
<feature type="domain" description="HAMP" evidence="13">
    <location>
        <begin position="588"/>
        <end position="640"/>
    </location>
</feature>
<feature type="domain" description="Histidine kinase" evidence="11">
    <location>
        <begin position="838"/>
        <end position="1064"/>
    </location>
</feature>
<feature type="domain" description="Response regulatory" evidence="12">
    <location>
        <begin position="1213"/>
        <end position="1324"/>
    </location>
</feature>
<comment type="caution">
    <text evidence="14">The sequence shown here is derived from an EMBL/GenBank/DDBJ whole genome shotgun (WGS) entry which is preliminary data.</text>
</comment>
<gene>
    <name evidence="14" type="ORF">AG1IA_04665</name>
</gene>
<dbReference type="OMA" id="CLAAQMD"/>
<dbReference type="Pfam" id="PF00072">
    <property type="entry name" value="Response_reg"/>
    <property type="match status" value="1"/>
</dbReference>
<evidence type="ECO:0000256" key="3">
    <source>
        <dbReference type="ARBA" id="ARBA00022553"/>
    </source>
</evidence>
<keyword evidence="7 14" id="KW-0418">Kinase</keyword>
<evidence type="ECO:0000259" key="13">
    <source>
        <dbReference type="PROSITE" id="PS50885"/>
    </source>
</evidence>
<keyword evidence="9" id="KW-0902">Two-component regulatory system</keyword>
<dbReference type="Pfam" id="PF00512">
    <property type="entry name" value="HisKA"/>
    <property type="match status" value="1"/>
</dbReference>
<keyword evidence="4" id="KW-0808">Transferase</keyword>
<dbReference type="EMBL" id="AFRT01001083">
    <property type="protein sequence ID" value="ELU41304.1"/>
    <property type="molecule type" value="Genomic_DNA"/>
</dbReference>
<dbReference type="STRING" id="983506.L8WY90"/>
<dbReference type="CDD" id="cd17546">
    <property type="entry name" value="REC_hyHK_CKI1_RcsC-like"/>
    <property type="match status" value="1"/>
</dbReference>
<evidence type="ECO:0000256" key="10">
    <source>
        <dbReference type="PROSITE-ProRule" id="PRU00169"/>
    </source>
</evidence>
<dbReference type="OrthoDB" id="10266508at2759"/>
<dbReference type="InterPro" id="IPR036097">
    <property type="entry name" value="HisK_dim/P_sf"/>
</dbReference>
<dbReference type="InterPro" id="IPR001789">
    <property type="entry name" value="Sig_transdc_resp-reg_receiver"/>
</dbReference>
<dbReference type="GO" id="GO:0000155">
    <property type="term" value="F:phosphorelay sensor kinase activity"/>
    <property type="evidence" value="ECO:0007669"/>
    <property type="project" value="InterPro"/>
</dbReference>
<dbReference type="PROSITE" id="PS50109">
    <property type="entry name" value="HIS_KIN"/>
    <property type="match status" value="1"/>
</dbReference>
<evidence type="ECO:0000256" key="6">
    <source>
        <dbReference type="ARBA" id="ARBA00022741"/>
    </source>
</evidence>
<dbReference type="InterPro" id="IPR003594">
    <property type="entry name" value="HATPase_dom"/>
</dbReference>
<evidence type="ECO:0000259" key="12">
    <source>
        <dbReference type="PROSITE" id="PS50110"/>
    </source>
</evidence>
<comment type="catalytic activity">
    <reaction evidence="1">
        <text>ATP + protein L-histidine = ADP + protein N-phospho-L-histidine.</text>
        <dbReference type="EC" id="2.7.13.3"/>
    </reaction>
</comment>
<keyword evidence="3 10" id="KW-0597">Phosphoprotein</keyword>
<feature type="domain" description="HAMP" evidence="13">
    <location>
        <begin position="768"/>
        <end position="820"/>
    </location>
</feature>
<dbReference type="SMART" id="SM00304">
    <property type="entry name" value="HAMP"/>
    <property type="match status" value="6"/>
</dbReference>
<keyword evidence="6" id="KW-0547">Nucleotide-binding</keyword>
<evidence type="ECO:0000256" key="9">
    <source>
        <dbReference type="ARBA" id="ARBA00023012"/>
    </source>
</evidence>
<evidence type="ECO:0000256" key="5">
    <source>
        <dbReference type="ARBA" id="ARBA00022737"/>
    </source>
</evidence>
<evidence type="ECO:0000313" key="15">
    <source>
        <dbReference type="Proteomes" id="UP000011668"/>
    </source>
</evidence>
<dbReference type="SUPFAM" id="SSF58104">
    <property type="entry name" value="Methyl-accepting chemotaxis protein (MCP) signaling domain"/>
    <property type="match status" value="2"/>
</dbReference>
<accession>L8WY90</accession>
<dbReference type="Gene3D" id="1.10.287.130">
    <property type="match status" value="1"/>
</dbReference>
<dbReference type="SUPFAM" id="SSF52172">
    <property type="entry name" value="CheY-like"/>
    <property type="match status" value="1"/>
</dbReference>
<feature type="domain" description="HAMP" evidence="13">
    <location>
        <begin position="409"/>
        <end position="449"/>
    </location>
</feature>
<dbReference type="Pfam" id="PF00672">
    <property type="entry name" value="HAMP"/>
    <property type="match status" value="4"/>
</dbReference>
<dbReference type="PRINTS" id="PR00344">
    <property type="entry name" value="BCTRLSENSOR"/>
</dbReference>
<dbReference type="SMART" id="SM00448">
    <property type="entry name" value="REC"/>
    <property type="match status" value="1"/>
</dbReference>
<dbReference type="SMART" id="SM00387">
    <property type="entry name" value="HATPase_c"/>
    <property type="match status" value="1"/>
</dbReference>
<dbReference type="SUPFAM" id="SSF47384">
    <property type="entry name" value="Homodimeric domain of signal transducing histidine kinase"/>
    <property type="match status" value="1"/>
</dbReference>
<keyword evidence="15" id="KW-1185">Reference proteome</keyword>
<dbReference type="SMART" id="SM00388">
    <property type="entry name" value="HisKA"/>
    <property type="match status" value="1"/>
</dbReference>
<dbReference type="Gene3D" id="1.20.120.1530">
    <property type="match status" value="3"/>
</dbReference>
<organism evidence="14 15">
    <name type="scientific">Thanatephorus cucumeris (strain AG1-IA)</name>
    <name type="common">Rice sheath blight fungus</name>
    <name type="synonym">Rhizoctonia solani</name>
    <dbReference type="NCBI Taxonomy" id="983506"/>
    <lineage>
        <taxon>Eukaryota</taxon>
        <taxon>Fungi</taxon>
        <taxon>Dikarya</taxon>
        <taxon>Basidiomycota</taxon>
        <taxon>Agaricomycotina</taxon>
        <taxon>Agaricomycetes</taxon>
        <taxon>Cantharellales</taxon>
        <taxon>Ceratobasidiaceae</taxon>
        <taxon>Rhizoctonia</taxon>
        <taxon>Rhizoctonia solani AG-1</taxon>
    </lineage>
</organism>
<evidence type="ECO:0000259" key="11">
    <source>
        <dbReference type="PROSITE" id="PS50109"/>
    </source>
</evidence>
<dbReference type="FunFam" id="3.30.565.10:FF:000010">
    <property type="entry name" value="Sensor histidine kinase RcsC"/>
    <property type="match status" value="1"/>
</dbReference>
<protein>
    <recommendedName>
        <fullName evidence="2">histidine kinase</fullName>
        <ecNumber evidence="2">2.7.13.3</ecNumber>
    </recommendedName>
</protein>
<evidence type="ECO:0000256" key="1">
    <source>
        <dbReference type="ARBA" id="ARBA00000085"/>
    </source>
</evidence>
<dbReference type="InterPro" id="IPR005467">
    <property type="entry name" value="His_kinase_dom"/>
</dbReference>
<sequence length="1352" mass="146638">MPPFTCHSCGRPMQGPAAPDVIHAPGPLDVVTPALGMGLGLSDHGAAELRQKLGFGDHEDDTGSPLVLPPGPLSAAAFETPGMSAVEELKLLKAQVQDVARVCKAVAEGDLSQKITVPVQGPVMVQLKDVINTMVDKLGRFAQEVTRVSLEVGTEGRLGGQAIVRDVRGTWSELTTVVNRLAANLTSQVRCFPLFYIPWVPLASLGLEACLRSLAIRARGAIPRTGAIRLVAVSLPIYSFALVYPTPIGPGNRRSHQGSRQGRSLQTNRMLMASSQSLQRHWIRYTVRVDSICGAAPEFPSVHSARILQVVRLRMFAGEVTRVALDVGSRGILGGQAYVPDVEGVWQELTDNVGPPEMVVCKGGSLACSDWLLVPRCLWQVKPRIWRREVLSVMPGALWLLVLFEHVPAAEMYADGDLTRKIEIEVEGEMLTLKNTVNSMVDQLSTFASEVTRVALEVGSMGILGGQAQVEGVKGTWADLTRNVNVSNMASNLTNQVRSIAKVTTAVAHGDLRQFVEVDVQGEMLMLKNTVNSMVAQLDTLASEVSRVALEVGIEGRLGGQAVVQGVEGVWKVLTDNVNLMVRVHVALNLTTQVRSIAAVTTAVARGDLSKNIDVDVKGEILDLKITVNRMTDSLRIFALILLGNSVAREVGTLGRLGGQAFVPGVAGVWKDLTDNVNVMAANVSTAVSVGDLTTKVEGIDVAGEILDLVNTINGMVDQLAVFAAEVTRVAREVGTEGRLGVQARAPHNELGRVTYSFHSVSVNTMAANLTSQVRGFAQISAAATDGDFTRFITVEASGEMDSLKTQINQMVYNLRESIQRNTAAREAAELANRSKSEFLANMSTPMNGIIGMTDLTLDTELTRTQKENLLLVHQLAKSLLLIIDDILDISKIEAGRMTMEQVTYSLRGTAFGILKTLVVRAHQQNLNLFYEVDPEIPDQVIGDSLRLRQVITNLVGNAIKFTPSKPNKKGMVCLSCKLISMDEQNVTVRFCVEDTGIGIKQDKLAIIFDTFCQADGSTTREYGGTGLGLSISKRLVSLMNGQMWVESEVGVGSRFYFTITAEISRPNMAQSLQKVAIYKERTILFVDTLGDRSGVAERIEELQLRPFVVRDISQVADKAKIPFIDTVIVDSEVLIGLCKTEKLRELDHLRYTPAVLLTPVMPRLNLTWCLENFISGHVATPSSLDDLAEALAKGLEANASQPEVTPSDVAYDILLAEDNVVNQRVAVKILEKFGHTVQIAENGQFAVDAVKMDVSMPFMGGMEATEIIRAFEKEKGIRRTPIIALTAHAMIGDRERCIQAGMDEHVTKPLRRTDLVSAIKRLVTPHGARSVVARFGRAHAGCVLYTSGSGQ</sequence>
<dbReference type="Gene3D" id="3.40.50.2300">
    <property type="match status" value="1"/>
</dbReference>
<dbReference type="Gene3D" id="1.10.8.500">
    <property type="entry name" value="HAMP domain in histidine kinase"/>
    <property type="match status" value="1"/>
</dbReference>
<evidence type="ECO:0000256" key="7">
    <source>
        <dbReference type="ARBA" id="ARBA00022777"/>
    </source>
</evidence>
<dbReference type="InterPro" id="IPR036890">
    <property type="entry name" value="HATPase_C_sf"/>
</dbReference>